<sequence length="172" mass="18481">SCPGDRLYAWVRQGAPRPGGSPSTGGLEGDEMGQYVNVGINAAQDLPPNTWRTIEWGKEYSDNHHHHWDKGGSSVVTGPAKYAVRASVRITGLPPGTEGQIRITGVNAEDGSEREPGPIQEFTASAGDTFVLYANPIERVGKGHKARVEIIQYGTETARIVSGNLKANVYPE</sequence>
<dbReference type="EMBL" id="JBHTIR010002967">
    <property type="protein sequence ID" value="MFD0854476.1"/>
    <property type="molecule type" value="Genomic_DNA"/>
</dbReference>
<feature type="region of interest" description="Disordered" evidence="1">
    <location>
        <begin position="12"/>
        <end position="31"/>
    </location>
</feature>
<proteinExistence type="predicted"/>
<protein>
    <submittedName>
        <fullName evidence="2">Uncharacterized protein</fullName>
    </submittedName>
</protein>
<keyword evidence="3" id="KW-1185">Reference proteome</keyword>
<evidence type="ECO:0000313" key="3">
    <source>
        <dbReference type="Proteomes" id="UP001597083"/>
    </source>
</evidence>
<evidence type="ECO:0000313" key="2">
    <source>
        <dbReference type="EMBL" id="MFD0854476.1"/>
    </source>
</evidence>
<organism evidence="2 3">
    <name type="scientific">Actinomadura adrarensis</name>
    <dbReference type="NCBI Taxonomy" id="1819600"/>
    <lineage>
        <taxon>Bacteria</taxon>
        <taxon>Bacillati</taxon>
        <taxon>Actinomycetota</taxon>
        <taxon>Actinomycetes</taxon>
        <taxon>Streptosporangiales</taxon>
        <taxon>Thermomonosporaceae</taxon>
        <taxon>Actinomadura</taxon>
    </lineage>
</organism>
<comment type="caution">
    <text evidence="2">The sequence shown here is derived from an EMBL/GenBank/DDBJ whole genome shotgun (WGS) entry which is preliminary data.</text>
</comment>
<dbReference type="Proteomes" id="UP001597083">
    <property type="component" value="Unassembled WGS sequence"/>
</dbReference>
<name>A0ABW3CLP1_9ACTN</name>
<accession>A0ABW3CLP1</accession>
<feature type="non-terminal residue" evidence="2">
    <location>
        <position position="1"/>
    </location>
</feature>
<gene>
    <name evidence="2" type="ORF">ACFQ07_19730</name>
</gene>
<reference evidence="3" key="1">
    <citation type="journal article" date="2019" name="Int. J. Syst. Evol. Microbiol.">
        <title>The Global Catalogue of Microorganisms (GCM) 10K type strain sequencing project: providing services to taxonomists for standard genome sequencing and annotation.</title>
        <authorList>
            <consortium name="The Broad Institute Genomics Platform"/>
            <consortium name="The Broad Institute Genome Sequencing Center for Infectious Disease"/>
            <person name="Wu L."/>
            <person name="Ma J."/>
        </authorList>
    </citation>
    <scope>NUCLEOTIDE SEQUENCE [LARGE SCALE GENOMIC DNA]</scope>
    <source>
        <strain evidence="3">JCM 31696</strain>
    </source>
</reference>
<evidence type="ECO:0000256" key="1">
    <source>
        <dbReference type="SAM" id="MobiDB-lite"/>
    </source>
</evidence>